<proteinExistence type="predicted"/>
<accession>A0A817B8N3</accession>
<gene>
    <name evidence="1" type="ORF">DARMORV10_A10P31120.1</name>
</gene>
<protein>
    <submittedName>
        <fullName evidence="1">(rape) hypothetical protein</fullName>
    </submittedName>
</protein>
<dbReference type="Proteomes" id="UP001295469">
    <property type="component" value="Chromosome A10"/>
</dbReference>
<dbReference type="AlphaFoldDB" id="A0A817B8N3"/>
<name>A0A817B8N3_BRANA</name>
<sequence>MISQLNKHNEFKRIVSPLKYQTRCVTAFPDQQGFLITETVQLKCELVFIIWMILSRTRTSHSNIIEMGMRSILSML</sequence>
<evidence type="ECO:0000313" key="1">
    <source>
        <dbReference type="EMBL" id="CAF2359974.1"/>
    </source>
</evidence>
<organism evidence="1">
    <name type="scientific">Brassica napus</name>
    <name type="common">Rape</name>
    <dbReference type="NCBI Taxonomy" id="3708"/>
    <lineage>
        <taxon>Eukaryota</taxon>
        <taxon>Viridiplantae</taxon>
        <taxon>Streptophyta</taxon>
        <taxon>Embryophyta</taxon>
        <taxon>Tracheophyta</taxon>
        <taxon>Spermatophyta</taxon>
        <taxon>Magnoliopsida</taxon>
        <taxon>eudicotyledons</taxon>
        <taxon>Gunneridae</taxon>
        <taxon>Pentapetalae</taxon>
        <taxon>rosids</taxon>
        <taxon>malvids</taxon>
        <taxon>Brassicales</taxon>
        <taxon>Brassicaceae</taxon>
        <taxon>Brassiceae</taxon>
        <taxon>Brassica</taxon>
    </lineage>
</organism>
<dbReference type="EMBL" id="HG994364">
    <property type="protein sequence ID" value="CAF2359974.1"/>
    <property type="molecule type" value="Genomic_DNA"/>
</dbReference>
<reference evidence="1" key="1">
    <citation type="submission" date="2021-01" db="EMBL/GenBank/DDBJ databases">
        <authorList>
            <consortium name="Genoscope - CEA"/>
            <person name="William W."/>
        </authorList>
    </citation>
    <scope>NUCLEOTIDE SEQUENCE</scope>
</reference>